<dbReference type="FunCoup" id="A0A7M7NQY5">
    <property type="interactions" value="1124"/>
</dbReference>
<organism evidence="12 13">
    <name type="scientific">Strongylocentrotus purpuratus</name>
    <name type="common">Purple sea urchin</name>
    <dbReference type="NCBI Taxonomy" id="7668"/>
    <lineage>
        <taxon>Eukaryota</taxon>
        <taxon>Metazoa</taxon>
        <taxon>Echinodermata</taxon>
        <taxon>Eleutherozoa</taxon>
        <taxon>Echinozoa</taxon>
        <taxon>Echinoidea</taxon>
        <taxon>Euechinoidea</taxon>
        <taxon>Echinacea</taxon>
        <taxon>Camarodonta</taxon>
        <taxon>Echinidea</taxon>
        <taxon>Strongylocentrotidae</taxon>
        <taxon>Strongylocentrotus</taxon>
    </lineage>
</organism>
<keyword evidence="13" id="KW-1185">Reference proteome</keyword>
<keyword evidence="8" id="KW-0576">Peroxisome</keyword>
<evidence type="ECO:0000256" key="11">
    <source>
        <dbReference type="SAM" id="Phobius"/>
    </source>
</evidence>
<evidence type="ECO:0000256" key="2">
    <source>
        <dbReference type="ARBA" id="ARBA00006375"/>
    </source>
</evidence>
<protein>
    <recommendedName>
        <fullName evidence="14">Peroxisomal membrane protein PMP34</fullName>
    </recommendedName>
</protein>
<feature type="transmembrane region" description="Helical" evidence="11">
    <location>
        <begin position="173"/>
        <end position="195"/>
    </location>
</feature>
<keyword evidence="4 9" id="KW-0812">Transmembrane</keyword>
<reference evidence="13" key="1">
    <citation type="submission" date="2015-02" db="EMBL/GenBank/DDBJ databases">
        <title>Genome sequencing for Strongylocentrotus purpuratus.</title>
        <authorList>
            <person name="Murali S."/>
            <person name="Liu Y."/>
            <person name="Vee V."/>
            <person name="English A."/>
            <person name="Wang M."/>
            <person name="Skinner E."/>
            <person name="Han Y."/>
            <person name="Muzny D.M."/>
            <person name="Worley K.C."/>
            <person name="Gibbs R.A."/>
        </authorList>
    </citation>
    <scope>NUCLEOTIDE SEQUENCE</scope>
</reference>
<keyword evidence="6 11" id="KW-1133">Transmembrane helix</keyword>
<dbReference type="KEGG" id="spu:578063"/>
<comment type="similarity">
    <text evidence="2 10">Belongs to the mitochondrial carrier (TC 2.A.29) family.</text>
</comment>
<dbReference type="AlphaFoldDB" id="A0A7M7NQY5"/>
<keyword evidence="5" id="KW-0677">Repeat</keyword>
<dbReference type="PANTHER" id="PTHR45939">
    <property type="entry name" value="PEROXISOMAL MEMBRANE PROTEIN PMP34-RELATED"/>
    <property type="match status" value="1"/>
</dbReference>
<feature type="repeat" description="Solcar" evidence="9">
    <location>
        <begin position="211"/>
        <end position="302"/>
    </location>
</feature>
<dbReference type="RefSeq" id="XP_030839812.1">
    <property type="nucleotide sequence ID" value="XM_030983952.1"/>
</dbReference>
<dbReference type="PROSITE" id="PS50920">
    <property type="entry name" value="SOLCAR"/>
    <property type="match status" value="3"/>
</dbReference>
<evidence type="ECO:0000313" key="12">
    <source>
        <dbReference type="EnsemblMetazoa" id="XP_030839812"/>
    </source>
</evidence>
<dbReference type="GO" id="GO:0015217">
    <property type="term" value="F:ADP transmembrane transporter activity"/>
    <property type="evidence" value="ECO:0000318"/>
    <property type="project" value="GO_Central"/>
</dbReference>
<keyword evidence="3 10" id="KW-0813">Transport</keyword>
<dbReference type="InterPro" id="IPR052217">
    <property type="entry name" value="Mito/Peroxisomal_Carrier"/>
</dbReference>
<dbReference type="FunFam" id="1.50.40.10:FF:000129">
    <property type="entry name" value="Peroxisomal membrane protein"/>
    <property type="match status" value="1"/>
</dbReference>
<evidence type="ECO:0000256" key="9">
    <source>
        <dbReference type="PROSITE-ProRule" id="PRU00282"/>
    </source>
</evidence>
<dbReference type="CTD" id="10478"/>
<evidence type="ECO:0000256" key="1">
    <source>
        <dbReference type="ARBA" id="ARBA00004585"/>
    </source>
</evidence>
<dbReference type="Gene3D" id="1.50.40.10">
    <property type="entry name" value="Mitochondrial carrier domain"/>
    <property type="match status" value="1"/>
</dbReference>
<dbReference type="GO" id="GO:0015228">
    <property type="term" value="F:coenzyme A transmembrane transporter activity"/>
    <property type="evidence" value="ECO:0000318"/>
    <property type="project" value="GO_Central"/>
</dbReference>
<feature type="transmembrane region" description="Helical" evidence="11">
    <location>
        <begin position="216"/>
        <end position="234"/>
    </location>
</feature>
<feature type="repeat" description="Solcar" evidence="9">
    <location>
        <begin position="105"/>
        <end position="201"/>
    </location>
</feature>
<accession>A0A7M7NQY5</accession>
<keyword evidence="7 9" id="KW-0472">Membrane</keyword>
<evidence type="ECO:0000256" key="4">
    <source>
        <dbReference type="ARBA" id="ARBA00022692"/>
    </source>
</evidence>
<feature type="repeat" description="Solcar" evidence="9">
    <location>
        <begin position="12"/>
        <end position="97"/>
    </location>
</feature>
<dbReference type="SUPFAM" id="SSF103506">
    <property type="entry name" value="Mitochondrial carrier"/>
    <property type="match status" value="1"/>
</dbReference>
<dbReference type="Pfam" id="PF00153">
    <property type="entry name" value="Mito_carr"/>
    <property type="match status" value="3"/>
</dbReference>
<dbReference type="GO" id="GO:0044610">
    <property type="term" value="F:FMN transmembrane transporter activity"/>
    <property type="evidence" value="ECO:0000318"/>
    <property type="project" value="GO_Central"/>
</dbReference>
<dbReference type="OrthoDB" id="10266426at2759"/>
<dbReference type="GO" id="GO:0015230">
    <property type="term" value="F:FAD transmembrane transporter activity"/>
    <property type="evidence" value="ECO:0000318"/>
    <property type="project" value="GO_Central"/>
</dbReference>
<evidence type="ECO:0000256" key="6">
    <source>
        <dbReference type="ARBA" id="ARBA00022989"/>
    </source>
</evidence>
<evidence type="ECO:0000256" key="8">
    <source>
        <dbReference type="ARBA" id="ARBA00023140"/>
    </source>
</evidence>
<name>A0A7M7NQY5_STRPU</name>
<proteinExistence type="inferred from homology"/>
<evidence type="ECO:0000256" key="10">
    <source>
        <dbReference type="RuleBase" id="RU000488"/>
    </source>
</evidence>
<feature type="transmembrane region" description="Helical" evidence="11">
    <location>
        <begin position="111"/>
        <end position="130"/>
    </location>
</feature>
<dbReference type="EnsemblMetazoa" id="XM_030983952">
    <property type="protein sequence ID" value="XP_030839812"/>
    <property type="gene ID" value="LOC578063"/>
</dbReference>
<dbReference type="InterPro" id="IPR023395">
    <property type="entry name" value="MCP_dom_sf"/>
</dbReference>
<dbReference type="PANTHER" id="PTHR45939:SF5">
    <property type="entry name" value="PEROXISOMAL MEMBRANE PROTEIN PMP34"/>
    <property type="match status" value="1"/>
</dbReference>
<sequence length="314" mass="35260">MANPTTPSIFSYDTLVHAVSGATGSTIAMSVFYPLETARSRLQIDENRTAKHTPYVVAEIVQDEGVASLYRGWYPVISSLWCSNFVYFYTFNGLKVALGDIMKSKKAVRDLLIGISAGVVNVLATTPMWVVNTRLKMQGVQFKTKHFRESKHPKYSGIMDAFEKIIDQEGVQALWSGTISSLMLVINPAIHFAVYEALKRYHSRIFDRKEPSVLQFFLIGALAKTMATLCTYPLQVVQSKLRYGKEKETHKGSMIRNIGAVLTHIIATQGKWGLYKGLEAKLLQTVLTAALMFLCYEKISRFIFVILRANGVKR</sequence>
<evidence type="ECO:0000313" key="13">
    <source>
        <dbReference type="Proteomes" id="UP000007110"/>
    </source>
</evidence>
<evidence type="ECO:0000256" key="3">
    <source>
        <dbReference type="ARBA" id="ARBA00022448"/>
    </source>
</evidence>
<dbReference type="InParanoid" id="A0A7M7NQY5"/>
<evidence type="ECO:0000256" key="5">
    <source>
        <dbReference type="ARBA" id="ARBA00022737"/>
    </source>
</evidence>
<reference evidence="12" key="2">
    <citation type="submission" date="2021-01" db="UniProtKB">
        <authorList>
            <consortium name="EnsemblMetazoa"/>
        </authorList>
    </citation>
    <scope>IDENTIFICATION</scope>
</reference>
<evidence type="ECO:0000256" key="7">
    <source>
        <dbReference type="ARBA" id="ARBA00023136"/>
    </source>
</evidence>
<dbReference type="GO" id="GO:0080122">
    <property type="term" value="F:AMP transmembrane transporter activity"/>
    <property type="evidence" value="ECO:0000318"/>
    <property type="project" value="GO_Central"/>
</dbReference>
<dbReference type="Proteomes" id="UP000007110">
    <property type="component" value="Unassembled WGS sequence"/>
</dbReference>
<dbReference type="OMA" id="QFMMYEL"/>
<dbReference type="GeneID" id="578063"/>
<feature type="transmembrane region" description="Helical" evidence="11">
    <location>
        <begin position="282"/>
        <end position="307"/>
    </location>
</feature>
<comment type="subcellular location">
    <subcellularLocation>
        <location evidence="1">Peroxisome membrane</location>
        <topology evidence="1">Multi-pass membrane protein</topology>
    </subcellularLocation>
</comment>
<evidence type="ECO:0008006" key="14">
    <source>
        <dbReference type="Google" id="ProtNLM"/>
    </source>
</evidence>
<dbReference type="GO" id="GO:0051724">
    <property type="term" value="F:NAD transmembrane transporter activity"/>
    <property type="evidence" value="ECO:0000318"/>
    <property type="project" value="GO_Central"/>
</dbReference>
<dbReference type="GO" id="GO:0005347">
    <property type="term" value="F:ATP transmembrane transporter activity"/>
    <property type="evidence" value="ECO:0000318"/>
    <property type="project" value="GO_Central"/>
</dbReference>
<dbReference type="InterPro" id="IPR018108">
    <property type="entry name" value="MCP_transmembrane"/>
</dbReference>
<feature type="transmembrane region" description="Helical" evidence="11">
    <location>
        <begin position="72"/>
        <end position="90"/>
    </location>
</feature>
<dbReference type="GO" id="GO:0005778">
    <property type="term" value="C:peroxisomal membrane"/>
    <property type="evidence" value="ECO:0000318"/>
    <property type="project" value="GO_Central"/>
</dbReference>